<dbReference type="GO" id="GO:0016020">
    <property type="term" value="C:membrane"/>
    <property type="evidence" value="ECO:0007669"/>
    <property type="project" value="InterPro"/>
</dbReference>
<gene>
    <name evidence="2" type="ORF">AVDCRST_MAG33-2261</name>
</gene>
<name>A0A6J4V9V5_9BACT</name>
<dbReference type="GO" id="GO:0008654">
    <property type="term" value="P:phospholipid biosynthetic process"/>
    <property type="evidence" value="ECO:0007669"/>
    <property type="project" value="InterPro"/>
</dbReference>
<reference evidence="2" key="1">
    <citation type="submission" date="2020-02" db="EMBL/GenBank/DDBJ databases">
        <authorList>
            <person name="Meier V. D."/>
        </authorList>
    </citation>
    <scope>NUCLEOTIDE SEQUENCE</scope>
    <source>
        <strain evidence="2">AVDCRST_MAG33</strain>
    </source>
</reference>
<feature type="transmembrane region" description="Helical" evidence="1">
    <location>
        <begin position="179"/>
        <end position="199"/>
    </location>
</feature>
<keyword evidence="1" id="KW-0472">Membrane</keyword>
<evidence type="ECO:0000313" key="2">
    <source>
        <dbReference type="EMBL" id="CAA9568233.1"/>
    </source>
</evidence>
<keyword evidence="1" id="KW-1133">Transmembrane helix</keyword>
<dbReference type="AlphaFoldDB" id="A0A6J4V9V5"/>
<dbReference type="EMBL" id="CADCWK010000257">
    <property type="protein sequence ID" value="CAA9568233.1"/>
    <property type="molecule type" value="Genomic_DNA"/>
</dbReference>
<protein>
    <submittedName>
        <fullName evidence="2">Transmembrane protein</fullName>
    </submittedName>
</protein>
<feature type="transmembrane region" description="Helical" evidence="1">
    <location>
        <begin position="32"/>
        <end position="59"/>
    </location>
</feature>
<evidence type="ECO:0000256" key="1">
    <source>
        <dbReference type="SAM" id="Phobius"/>
    </source>
</evidence>
<dbReference type="InterPro" id="IPR000462">
    <property type="entry name" value="CDP-OH_P_trans"/>
</dbReference>
<dbReference type="InterPro" id="IPR043130">
    <property type="entry name" value="CDP-OH_PTrfase_TM_dom"/>
</dbReference>
<proteinExistence type="predicted"/>
<keyword evidence="1 2" id="KW-0812">Transmembrane</keyword>
<dbReference type="Pfam" id="PF01066">
    <property type="entry name" value="CDP-OH_P_transf"/>
    <property type="match status" value="1"/>
</dbReference>
<dbReference type="Gene3D" id="1.20.120.1760">
    <property type="match status" value="1"/>
</dbReference>
<sequence>MDRTTRRLLEPPLARTARILDRPWLHPNHLTAMGLVVGLSVAVAAGLQSWQVALVLWLLSRLADGLDGALARHRAAAGAPMSGAGGFLDITADFVVYGSTVLGVAFGVSRGFDAPLWPFLLVLFAYYVKGSSLLAFSSIAEKAGRPLVDGRSLSFPLGFAGATETILVHSLWLLFPAHAWSLAIVWAAVVLADAARQIVSGYRLLS</sequence>
<feature type="transmembrane region" description="Helical" evidence="1">
    <location>
        <begin position="116"/>
        <end position="140"/>
    </location>
</feature>
<dbReference type="GO" id="GO:0016780">
    <property type="term" value="F:phosphotransferase activity, for other substituted phosphate groups"/>
    <property type="evidence" value="ECO:0007669"/>
    <property type="project" value="InterPro"/>
</dbReference>
<accession>A0A6J4V9V5</accession>
<organism evidence="2">
    <name type="scientific">uncultured Thermomicrobiales bacterium</name>
    <dbReference type="NCBI Taxonomy" id="1645740"/>
    <lineage>
        <taxon>Bacteria</taxon>
        <taxon>Pseudomonadati</taxon>
        <taxon>Thermomicrobiota</taxon>
        <taxon>Thermomicrobia</taxon>
        <taxon>Thermomicrobiales</taxon>
        <taxon>environmental samples</taxon>
    </lineage>
</organism>